<evidence type="ECO:0000256" key="4">
    <source>
        <dbReference type="ARBA" id="ARBA00022692"/>
    </source>
</evidence>
<comment type="caution">
    <text evidence="7">Lacks conserved residue(s) required for the propagation of feature annotation.</text>
</comment>
<dbReference type="PANTHER" id="PTHR40021:SF1">
    <property type="entry name" value="DEFECT AT LOW TEMPERATURE PROTEIN 1"/>
    <property type="match status" value="1"/>
</dbReference>
<evidence type="ECO:0000256" key="6">
    <source>
        <dbReference type="ARBA" id="ARBA00023136"/>
    </source>
</evidence>
<evidence type="ECO:0000256" key="8">
    <source>
        <dbReference type="SAM" id="MobiDB-lite"/>
    </source>
</evidence>
<sequence length="166" mass="18031">MTHPRTPSSKTTLTRLANYTLFAFLSLILLCLILLTPADAIYQCWVTNRLTNIFIITGGYVVTFLLTVLIYATRIYTNRSVLGGIPKAWIPIEKEDVGKSVRRIVVEGLGRSALVAGGSRPRDLTTTNIDTPAGAGEGASKGEEKKGLLGGFDFDIDPDHPPWGVI</sequence>
<comment type="similarity">
    <text evidence="2 7">Belongs to the DLT1 family.</text>
</comment>
<keyword evidence="10" id="KW-1185">Reference proteome</keyword>
<protein>
    <recommendedName>
        <fullName evidence="3 7">Defect at low temperature protein 1</fullName>
    </recommendedName>
</protein>
<name>A0ABR4I848_9EURO</name>
<dbReference type="InterPro" id="IPR038869">
    <property type="entry name" value="DLT1"/>
</dbReference>
<feature type="non-terminal residue" evidence="9">
    <location>
        <position position="166"/>
    </location>
</feature>
<dbReference type="PANTHER" id="PTHR40021">
    <property type="entry name" value="DEFECT AT LOW TEMPERATURE PROTEIN 1"/>
    <property type="match status" value="1"/>
</dbReference>
<organism evidence="9 10">
    <name type="scientific">Aspergillus cavernicola</name>
    <dbReference type="NCBI Taxonomy" id="176166"/>
    <lineage>
        <taxon>Eukaryota</taxon>
        <taxon>Fungi</taxon>
        <taxon>Dikarya</taxon>
        <taxon>Ascomycota</taxon>
        <taxon>Pezizomycotina</taxon>
        <taxon>Eurotiomycetes</taxon>
        <taxon>Eurotiomycetidae</taxon>
        <taxon>Eurotiales</taxon>
        <taxon>Aspergillaceae</taxon>
        <taxon>Aspergillus</taxon>
        <taxon>Aspergillus subgen. Nidulantes</taxon>
    </lineage>
</organism>
<comment type="caution">
    <text evidence="9">The sequence shown here is derived from an EMBL/GenBank/DDBJ whole genome shotgun (WGS) entry which is preliminary data.</text>
</comment>
<evidence type="ECO:0000313" key="10">
    <source>
        <dbReference type="Proteomes" id="UP001610335"/>
    </source>
</evidence>
<evidence type="ECO:0000256" key="1">
    <source>
        <dbReference type="ARBA" id="ARBA00002489"/>
    </source>
</evidence>
<evidence type="ECO:0000256" key="5">
    <source>
        <dbReference type="ARBA" id="ARBA00022989"/>
    </source>
</evidence>
<dbReference type="Proteomes" id="UP001610335">
    <property type="component" value="Unassembled WGS sequence"/>
</dbReference>
<comment type="subcellular location">
    <subcellularLocation>
        <location evidence="7">Membrane</location>
        <topology evidence="7">Multi-pass membrane protein</topology>
    </subcellularLocation>
</comment>
<keyword evidence="6 7" id="KW-0472">Membrane</keyword>
<gene>
    <name evidence="7" type="primary">DLT1</name>
    <name evidence="9" type="ORF">BDW59DRAFT_148202</name>
</gene>
<feature type="region of interest" description="Disordered" evidence="8">
    <location>
        <begin position="118"/>
        <end position="144"/>
    </location>
</feature>
<keyword evidence="4 7" id="KW-0812">Transmembrane</keyword>
<reference evidence="9 10" key="1">
    <citation type="submission" date="2024-07" db="EMBL/GenBank/DDBJ databases">
        <title>Section-level genome sequencing and comparative genomics of Aspergillus sections Usti and Cavernicolus.</title>
        <authorList>
            <consortium name="Lawrence Berkeley National Laboratory"/>
            <person name="Nybo J.L."/>
            <person name="Vesth T.C."/>
            <person name="Theobald S."/>
            <person name="Frisvad J.C."/>
            <person name="Larsen T.O."/>
            <person name="Kjaerboelling I."/>
            <person name="Rothschild-Mancinelli K."/>
            <person name="Lyhne E.K."/>
            <person name="Kogle M.E."/>
            <person name="Barry K."/>
            <person name="Clum A."/>
            <person name="Na H."/>
            <person name="Ledsgaard L."/>
            <person name="Lin J."/>
            <person name="Lipzen A."/>
            <person name="Kuo A."/>
            <person name="Riley R."/>
            <person name="Mondo S."/>
            <person name="LaButti K."/>
            <person name="Haridas S."/>
            <person name="Pangalinan J."/>
            <person name="Salamov A.A."/>
            <person name="Simmons B.A."/>
            <person name="Magnuson J.K."/>
            <person name="Chen J."/>
            <person name="Drula E."/>
            <person name="Henrissat B."/>
            <person name="Wiebenga A."/>
            <person name="Lubbers R.J."/>
            <person name="Gomes A.C."/>
            <person name="Makela M.R."/>
            <person name="Stajich J."/>
            <person name="Grigoriev I.V."/>
            <person name="Mortensen U.H."/>
            <person name="De vries R.P."/>
            <person name="Baker S.E."/>
            <person name="Andersen M.R."/>
        </authorList>
    </citation>
    <scope>NUCLEOTIDE SEQUENCE [LARGE SCALE GENOMIC DNA]</scope>
    <source>
        <strain evidence="9 10">CBS 600.67</strain>
    </source>
</reference>
<evidence type="ECO:0000256" key="7">
    <source>
        <dbReference type="RuleBase" id="RU367100"/>
    </source>
</evidence>
<keyword evidence="5 7" id="KW-1133">Transmembrane helix</keyword>
<proteinExistence type="inferred from homology"/>
<comment type="function">
    <text evidence="1 7">Required for growth under high-pressure and low-temperature conditions.</text>
</comment>
<evidence type="ECO:0000256" key="2">
    <source>
        <dbReference type="ARBA" id="ARBA00005550"/>
    </source>
</evidence>
<evidence type="ECO:0000313" key="9">
    <source>
        <dbReference type="EMBL" id="KAL2823915.1"/>
    </source>
</evidence>
<dbReference type="EMBL" id="JBFXLS010000048">
    <property type="protein sequence ID" value="KAL2823915.1"/>
    <property type="molecule type" value="Genomic_DNA"/>
</dbReference>
<feature type="transmembrane region" description="Helical" evidence="7">
    <location>
        <begin position="50"/>
        <end position="72"/>
    </location>
</feature>
<accession>A0ABR4I848</accession>
<evidence type="ECO:0000256" key="3">
    <source>
        <dbReference type="ARBA" id="ARBA00021353"/>
    </source>
</evidence>